<sequence>MTLDPAQNPMSPAARLFAACRCGARTRAGGVCQQPAMRNGRCRLHGGKSTGPRTAEGLARIKATQTIHGGHSREVRELRRQVRALLAGAAELVEQE</sequence>
<dbReference type="InterPro" id="IPR047675">
    <property type="entry name" value="Putative_zinc-bd"/>
</dbReference>
<accession>A0A5B2TA14</accession>
<protein>
    <submittedName>
        <fullName evidence="1">Uncharacterized protein</fullName>
    </submittedName>
</protein>
<evidence type="ECO:0000313" key="1">
    <source>
        <dbReference type="EMBL" id="KAA2211426.1"/>
    </source>
</evidence>
<dbReference type="NCBIfam" id="NF041373">
    <property type="entry name" value="HGG_STG"/>
    <property type="match status" value="1"/>
</dbReference>
<dbReference type="AlphaFoldDB" id="A0A5B2TA14"/>
<comment type="caution">
    <text evidence="1">The sequence shown here is derived from an EMBL/GenBank/DDBJ whole genome shotgun (WGS) entry which is preliminary data.</text>
</comment>
<evidence type="ECO:0000313" key="2">
    <source>
        <dbReference type="Proteomes" id="UP000322110"/>
    </source>
</evidence>
<name>A0A5B2TA14_9PROT</name>
<dbReference type="Proteomes" id="UP000322110">
    <property type="component" value="Unassembled WGS sequence"/>
</dbReference>
<gene>
    <name evidence="1" type="ORF">F0Q34_20210</name>
</gene>
<proteinExistence type="predicted"/>
<organism evidence="1 2">
    <name type="scientific">Teichococcus oryzae</name>
    <dbReference type="NCBI Taxonomy" id="1608942"/>
    <lineage>
        <taxon>Bacteria</taxon>
        <taxon>Pseudomonadati</taxon>
        <taxon>Pseudomonadota</taxon>
        <taxon>Alphaproteobacteria</taxon>
        <taxon>Acetobacterales</taxon>
        <taxon>Roseomonadaceae</taxon>
        <taxon>Roseomonas</taxon>
    </lineage>
</organism>
<keyword evidence="2" id="KW-1185">Reference proteome</keyword>
<reference evidence="1 2" key="1">
    <citation type="journal article" date="2015" name="Int. J. Syst. Evol. Microbiol.">
        <title>Roseomonas oryzae sp. nov., isolated from paddy rhizosphere soil.</title>
        <authorList>
            <person name="Ramaprasad E.V."/>
            <person name="Sasikala Ch."/>
            <person name="Ramana Ch.V."/>
        </authorList>
    </citation>
    <scope>NUCLEOTIDE SEQUENCE [LARGE SCALE GENOMIC DNA]</scope>
    <source>
        <strain evidence="1 2">KCTC 42542</strain>
    </source>
</reference>
<dbReference type="EMBL" id="VUKA01000028">
    <property type="protein sequence ID" value="KAA2211426.1"/>
    <property type="molecule type" value="Genomic_DNA"/>
</dbReference>